<evidence type="ECO:0000313" key="2">
    <source>
        <dbReference type="EMBL" id="QXA44187.1"/>
    </source>
</evidence>
<organism evidence="2 3">
    <name type="scientific">Citrobacter pasteurii</name>
    <dbReference type="NCBI Taxonomy" id="1563222"/>
    <lineage>
        <taxon>Bacteria</taxon>
        <taxon>Pseudomonadati</taxon>
        <taxon>Pseudomonadota</taxon>
        <taxon>Gammaproteobacteria</taxon>
        <taxon>Enterobacterales</taxon>
        <taxon>Enterobacteriaceae</taxon>
        <taxon>Citrobacter</taxon>
    </lineage>
</organism>
<accession>A0ABX8K590</accession>
<feature type="region of interest" description="Disordered" evidence="1">
    <location>
        <begin position="1"/>
        <end position="23"/>
    </location>
</feature>
<feature type="compositionally biased region" description="Polar residues" evidence="1">
    <location>
        <begin position="143"/>
        <end position="155"/>
    </location>
</feature>
<feature type="region of interest" description="Disordered" evidence="1">
    <location>
        <begin position="132"/>
        <end position="166"/>
    </location>
</feature>
<reference evidence="2 3" key="1">
    <citation type="submission" date="2021-06" db="EMBL/GenBank/DDBJ databases">
        <title>FDA dAtabase for Regulatory Grade micrObial Sequences (FDA-ARGOS): Supporting development and validation of Infectious Disease Dx tests.</title>
        <authorList>
            <person name="Sproer C."/>
            <person name="Gronow S."/>
            <person name="Severitt S."/>
            <person name="Schroder I."/>
            <person name="Tallon L."/>
            <person name="Sadzewicz L."/>
            <person name="Zhao X."/>
            <person name="Boylan J."/>
            <person name="Ott S."/>
            <person name="Bowen H."/>
            <person name="Vavikolanu K."/>
            <person name="Mehta A."/>
            <person name="Aluvathingal J."/>
            <person name="Nadendla S."/>
            <person name="Lowell S."/>
            <person name="Myers T."/>
            <person name="Yan Y."/>
        </authorList>
    </citation>
    <scope>NUCLEOTIDE SEQUENCE [LARGE SCALE GENOMIC DNA]</scope>
    <source>
        <strain evidence="2 3">FDAARGOS 1424</strain>
    </source>
</reference>
<dbReference type="RefSeq" id="WP_217124628.1">
    <property type="nucleotide sequence ID" value="NZ_CP077262.1"/>
</dbReference>
<feature type="compositionally biased region" description="Polar residues" evidence="1">
    <location>
        <begin position="8"/>
        <end position="19"/>
    </location>
</feature>
<keyword evidence="3" id="KW-1185">Reference proteome</keyword>
<protein>
    <submittedName>
        <fullName evidence="2">Uncharacterized protein</fullName>
    </submittedName>
</protein>
<proteinExistence type="predicted"/>
<dbReference type="EMBL" id="CP077262">
    <property type="protein sequence ID" value="QXA44187.1"/>
    <property type="molecule type" value="Genomic_DNA"/>
</dbReference>
<evidence type="ECO:0000256" key="1">
    <source>
        <dbReference type="SAM" id="MobiDB-lite"/>
    </source>
</evidence>
<sequence>MGGITNAADRSTTSKTYNNPGVKVDNTCKVSVLNSATNKLVGVANIGKIPTNVSSSISQGSQPLLQSGIKKASIEIFVQNPPQLPPRNSVLKQASVQNPPQLPPRNSVLKQASVQNPPQLPPRNSVLKQASVQNPPQLPPRNSVHTQASVQNTPQPASPGAEDTWKPELKREVLLQPETKVTSNPKSHVSKNATIQAENVAKVKNDVVKKKNDVPEKKPLKNKILHFFHIHRSKNALLNVEQRKALAYENRDSINNGVRNILALDEPKDNGSTRLEEFGVFREAHSGANNTQRYFQQTIKKMDKGNKDLLGNRDDVVAFFNIFKYAINQAYSEMKSGQDKETAKDAFNEMVSLLGSMQQHFANADKNTYNFNNVAQVMFRDMPEVLSHLNLEKPTFNLPDSQ</sequence>
<name>A0ABX8K590_9ENTR</name>
<dbReference type="Proteomes" id="UP000683579">
    <property type="component" value="Chromosome"/>
</dbReference>
<evidence type="ECO:0000313" key="3">
    <source>
        <dbReference type="Proteomes" id="UP000683579"/>
    </source>
</evidence>
<gene>
    <name evidence="2" type="ORF">I6L54_19825</name>
</gene>